<keyword evidence="2" id="KW-1185">Reference proteome</keyword>
<proteinExistence type="predicted"/>
<name>A0A4C1UDJ5_EUMVA</name>
<dbReference type="AlphaFoldDB" id="A0A4C1UDJ5"/>
<dbReference type="Proteomes" id="UP000299102">
    <property type="component" value="Unassembled WGS sequence"/>
</dbReference>
<evidence type="ECO:0000313" key="1">
    <source>
        <dbReference type="EMBL" id="GBP24515.1"/>
    </source>
</evidence>
<protein>
    <submittedName>
        <fullName evidence="1">Uncharacterized protein</fullName>
    </submittedName>
</protein>
<comment type="caution">
    <text evidence="1">The sequence shown here is derived from an EMBL/GenBank/DDBJ whole genome shotgun (WGS) entry which is preliminary data.</text>
</comment>
<sequence length="181" mass="19852">MLFLAGRHVRARASAVSPICNSMRRVLAAEVLHAAPRGSVTDLTITPHLHEKQTVQANENKFRNVTGIKHTNGGRASAAVLAPVSNRTRHAPATGHCQARARLTGCAYTRAGSWGSKMSQRFHTTELRLEISAWITMNTNFWNEIFSAGAASMRTCRRRDLLRARAVGVDRQLGVDLDPAN</sequence>
<organism evidence="1 2">
    <name type="scientific">Eumeta variegata</name>
    <name type="common">Bagworm moth</name>
    <name type="synonym">Eumeta japonica</name>
    <dbReference type="NCBI Taxonomy" id="151549"/>
    <lineage>
        <taxon>Eukaryota</taxon>
        <taxon>Metazoa</taxon>
        <taxon>Ecdysozoa</taxon>
        <taxon>Arthropoda</taxon>
        <taxon>Hexapoda</taxon>
        <taxon>Insecta</taxon>
        <taxon>Pterygota</taxon>
        <taxon>Neoptera</taxon>
        <taxon>Endopterygota</taxon>
        <taxon>Lepidoptera</taxon>
        <taxon>Glossata</taxon>
        <taxon>Ditrysia</taxon>
        <taxon>Tineoidea</taxon>
        <taxon>Psychidae</taxon>
        <taxon>Oiketicinae</taxon>
        <taxon>Eumeta</taxon>
    </lineage>
</organism>
<gene>
    <name evidence="1" type="ORF">EVAR_20839_1</name>
</gene>
<evidence type="ECO:0000313" key="2">
    <source>
        <dbReference type="Proteomes" id="UP000299102"/>
    </source>
</evidence>
<reference evidence="1 2" key="1">
    <citation type="journal article" date="2019" name="Commun. Biol.">
        <title>The bagworm genome reveals a unique fibroin gene that provides high tensile strength.</title>
        <authorList>
            <person name="Kono N."/>
            <person name="Nakamura H."/>
            <person name="Ohtoshi R."/>
            <person name="Tomita M."/>
            <person name="Numata K."/>
            <person name="Arakawa K."/>
        </authorList>
    </citation>
    <scope>NUCLEOTIDE SEQUENCE [LARGE SCALE GENOMIC DNA]</scope>
</reference>
<dbReference type="EMBL" id="BGZK01000162">
    <property type="protein sequence ID" value="GBP24515.1"/>
    <property type="molecule type" value="Genomic_DNA"/>
</dbReference>
<accession>A0A4C1UDJ5</accession>